<accession>A0A3P3DEU3</accession>
<feature type="transmembrane region" description="Helical" evidence="1">
    <location>
        <begin position="353"/>
        <end position="374"/>
    </location>
</feature>
<feature type="transmembrane region" description="Helical" evidence="1">
    <location>
        <begin position="200"/>
        <end position="220"/>
    </location>
</feature>
<dbReference type="RefSeq" id="WP_124965613.1">
    <property type="nucleotide sequence ID" value="NZ_RRAZ01000021.1"/>
</dbReference>
<gene>
    <name evidence="3" type="ORF">EG244_14000</name>
</gene>
<dbReference type="EMBL" id="RRAZ01000021">
    <property type="protein sequence ID" value="RRH72783.1"/>
    <property type="molecule type" value="Genomic_DNA"/>
</dbReference>
<organism evidence="3 4">
    <name type="scientific">Falsigemmobacter faecalis</name>
    <dbReference type="NCBI Taxonomy" id="2488730"/>
    <lineage>
        <taxon>Bacteria</taxon>
        <taxon>Pseudomonadati</taxon>
        <taxon>Pseudomonadota</taxon>
        <taxon>Alphaproteobacteria</taxon>
        <taxon>Rhodobacterales</taxon>
        <taxon>Paracoccaceae</taxon>
        <taxon>Falsigemmobacter</taxon>
    </lineage>
</organism>
<feature type="transmembrane region" description="Helical" evidence="1">
    <location>
        <begin position="315"/>
        <end position="338"/>
    </location>
</feature>
<proteinExistence type="predicted"/>
<dbReference type="Proteomes" id="UP000282125">
    <property type="component" value="Unassembled WGS sequence"/>
</dbReference>
<comment type="caution">
    <text evidence="3">The sequence shown here is derived from an EMBL/GenBank/DDBJ whole genome shotgun (WGS) entry which is preliminary data.</text>
</comment>
<feature type="transmembrane region" description="Helical" evidence="1">
    <location>
        <begin position="20"/>
        <end position="39"/>
    </location>
</feature>
<feature type="transmembrane region" description="Helical" evidence="1">
    <location>
        <begin position="144"/>
        <end position="164"/>
    </location>
</feature>
<feature type="transmembrane region" description="Helical" evidence="1">
    <location>
        <begin position="108"/>
        <end position="132"/>
    </location>
</feature>
<name>A0A3P3DEU3_9RHOB</name>
<feature type="transmembrane region" description="Helical" evidence="1">
    <location>
        <begin position="463"/>
        <end position="486"/>
    </location>
</feature>
<dbReference type="OrthoDB" id="9791872at2"/>
<keyword evidence="1" id="KW-0472">Membrane</keyword>
<feature type="transmembrane region" description="Helical" evidence="1">
    <location>
        <begin position="386"/>
        <end position="406"/>
    </location>
</feature>
<dbReference type="PANTHER" id="PTHR35342:SF5">
    <property type="entry name" value="TRICARBOXYLIC TRANSPORT PROTEIN"/>
    <property type="match status" value="1"/>
</dbReference>
<feature type="domain" description="DUF112" evidence="2">
    <location>
        <begin position="20"/>
        <end position="437"/>
    </location>
</feature>
<feature type="transmembrane region" description="Helical" evidence="1">
    <location>
        <begin position="258"/>
        <end position="280"/>
    </location>
</feature>
<dbReference type="Pfam" id="PF01970">
    <property type="entry name" value="TctA"/>
    <property type="match status" value="1"/>
</dbReference>
<evidence type="ECO:0000313" key="4">
    <source>
        <dbReference type="Proteomes" id="UP000282125"/>
    </source>
</evidence>
<evidence type="ECO:0000313" key="3">
    <source>
        <dbReference type="EMBL" id="RRH72783.1"/>
    </source>
</evidence>
<keyword evidence="1" id="KW-0812">Transmembrane</keyword>
<feature type="transmembrane region" description="Helical" evidence="1">
    <location>
        <begin position="418"/>
        <end position="442"/>
    </location>
</feature>
<feature type="transmembrane region" description="Helical" evidence="1">
    <location>
        <begin position="51"/>
        <end position="71"/>
    </location>
</feature>
<evidence type="ECO:0000259" key="2">
    <source>
        <dbReference type="Pfam" id="PF01970"/>
    </source>
</evidence>
<sequence>MEFFDNAILGLTTALTLQNLGYAFMGCLLGTLIGVLPGLGPLATISMLLPLTYALDPTAALIMLAGIYYGAQYGGSTTAILVNLPGESSAVVTALDGYQMARQGRAGVALATAAISSFIAGTFATVFIMALARPLAQVAFSFGPGEYLAMMVLGLILATVLSNARLIESIAMVLVGILLSTVGLDSVTADERFTFGAMKLFDGLDFVVMAMAVFGFAEIVKNLGESDDGPKGTAKISRLMPNRSELAEMTPPAARGTLLGSFLGILPGGGAALASFASYAMEKRLAKRPLNFGKGEIAGVAGPEAANNAASQTSFIPLLTLGIPSNAVMALMVGAMMIHDITPGPKVMETNPALIWGLIASMWIGNVILVILNLPLVGVWVKLLSVPYRLLYPAIVILCCIGAWSLKNDSYEVLMCAVMLVAGYLIVQIGLPPAPLLMGFILGPMMEENLRRVLQLSRGDVMAVFSSPISIGFYLLAAGAIIAMALPSFRKNRDVLEE</sequence>
<feature type="transmembrane region" description="Helical" evidence="1">
    <location>
        <begin position="170"/>
        <end position="188"/>
    </location>
</feature>
<dbReference type="PANTHER" id="PTHR35342">
    <property type="entry name" value="TRICARBOXYLIC TRANSPORT PROTEIN"/>
    <property type="match status" value="1"/>
</dbReference>
<reference evidence="3 4" key="1">
    <citation type="submission" date="2018-11" db="EMBL/GenBank/DDBJ databases">
        <title>Gemmobacter sp. nov., YIM 102744-1 draft genome.</title>
        <authorList>
            <person name="Li G."/>
            <person name="Jiang Y."/>
        </authorList>
    </citation>
    <scope>NUCLEOTIDE SEQUENCE [LARGE SCALE GENOMIC DNA]</scope>
    <source>
        <strain evidence="3 4">YIM 102744-1</strain>
    </source>
</reference>
<protein>
    <submittedName>
        <fullName evidence="3">Tripartite tricarboxylate transporter permease</fullName>
    </submittedName>
</protein>
<keyword evidence="4" id="KW-1185">Reference proteome</keyword>
<evidence type="ECO:0000256" key="1">
    <source>
        <dbReference type="SAM" id="Phobius"/>
    </source>
</evidence>
<dbReference type="InterPro" id="IPR002823">
    <property type="entry name" value="DUF112_TM"/>
</dbReference>
<keyword evidence="1" id="KW-1133">Transmembrane helix</keyword>
<dbReference type="AlphaFoldDB" id="A0A3P3DEU3"/>